<dbReference type="Pfam" id="PF03992">
    <property type="entry name" value="ABM"/>
    <property type="match status" value="1"/>
</dbReference>
<dbReference type="Proteomes" id="UP000218767">
    <property type="component" value="Unassembled WGS sequence"/>
</dbReference>
<evidence type="ECO:0000259" key="2">
    <source>
        <dbReference type="PROSITE" id="PS51725"/>
    </source>
</evidence>
<protein>
    <recommendedName>
        <fullName evidence="2">ABM domain-containing protein</fullName>
    </recommendedName>
</protein>
<evidence type="ECO:0000313" key="4">
    <source>
        <dbReference type="Proteomes" id="UP000218767"/>
    </source>
</evidence>
<comment type="caution">
    <text evidence="3">The sequence shown here is derived from an EMBL/GenBank/DDBJ whole genome shotgun (WGS) entry which is preliminary data.</text>
</comment>
<organism evidence="3 4">
    <name type="scientific">SAR86 cluster bacterium</name>
    <dbReference type="NCBI Taxonomy" id="2030880"/>
    <lineage>
        <taxon>Bacteria</taxon>
        <taxon>Pseudomonadati</taxon>
        <taxon>Pseudomonadota</taxon>
        <taxon>Gammaproteobacteria</taxon>
        <taxon>SAR86 cluster</taxon>
    </lineage>
</organism>
<dbReference type="EMBL" id="NVUL01000082">
    <property type="protein sequence ID" value="PCI75129.1"/>
    <property type="molecule type" value="Genomic_DNA"/>
</dbReference>
<dbReference type="PANTHER" id="PTHR33336:SF15">
    <property type="entry name" value="ABM DOMAIN-CONTAINING PROTEIN"/>
    <property type="match status" value="1"/>
</dbReference>
<dbReference type="PROSITE" id="PS51725">
    <property type="entry name" value="ABM"/>
    <property type="match status" value="1"/>
</dbReference>
<dbReference type="InterPro" id="IPR011008">
    <property type="entry name" value="Dimeric_a/b-barrel"/>
</dbReference>
<evidence type="ECO:0000313" key="3">
    <source>
        <dbReference type="EMBL" id="PCI75129.1"/>
    </source>
</evidence>
<dbReference type="AlphaFoldDB" id="A0A2A4WZ79"/>
<reference evidence="4" key="1">
    <citation type="submission" date="2017-08" db="EMBL/GenBank/DDBJ databases">
        <title>A dynamic microbial community with high functional redundancy inhabits the cold, oxic subseafloor aquifer.</title>
        <authorList>
            <person name="Tully B.J."/>
            <person name="Wheat C.G."/>
            <person name="Glazer B.T."/>
            <person name="Huber J.A."/>
        </authorList>
    </citation>
    <scope>NUCLEOTIDE SEQUENCE [LARGE SCALE GENOMIC DNA]</scope>
</reference>
<sequence length="115" mass="13226">MIMVQSTFHLVAESQSEALELMKDMVHLCRQEHGCLNYEYFEGLTDTNQLVLLQEWENADCLQAHYQTAHMEEFLGKLGNYLESEVITRSYASQDEPRVTSASSEDLAKPEQTIH</sequence>
<proteinExistence type="predicted"/>
<dbReference type="GO" id="GO:0003824">
    <property type="term" value="F:catalytic activity"/>
    <property type="evidence" value="ECO:0007669"/>
    <property type="project" value="TreeGrafter"/>
</dbReference>
<feature type="domain" description="ABM" evidence="2">
    <location>
        <begin position="2"/>
        <end position="91"/>
    </location>
</feature>
<feature type="region of interest" description="Disordered" evidence="1">
    <location>
        <begin position="92"/>
        <end position="115"/>
    </location>
</feature>
<name>A0A2A4WZ79_9GAMM</name>
<accession>A0A2A4WZ79</accession>
<dbReference type="InterPro" id="IPR050744">
    <property type="entry name" value="AI-2_Isomerase_LsrG"/>
</dbReference>
<dbReference type="Gene3D" id="3.30.70.100">
    <property type="match status" value="1"/>
</dbReference>
<dbReference type="InterPro" id="IPR007138">
    <property type="entry name" value="ABM_dom"/>
</dbReference>
<dbReference type="SUPFAM" id="SSF54909">
    <property type="entry name" value="Dimeric alpha+beta barrel"/>
    <property type="match status" value="1"/>
</dbReference>
<feature type="compositionally biased region" description="Basic and acidic residues" evidence="1">
    <location>
        <begin position="106"/>
        <end position="115"/>
    </location>
</feature>
<gene>
    <name evidence="3" type="ORF">COB20_13585</name>
</gene>
<evidence type="ECO:0000256" key="1">
    <source>
        <dbReference type="SAM" id="MobiDB-lite"/>
    </source>
</evidence>
<dbReference type="PANTHER" id="PTHR33336">
    <property type="entry name" value="QUINOL MONOOXYGENASE YGIN-RELATED"/>
    <property type="match status" value="1"/>
</dbReference>